<dbReference type="Pfam" id="PF11716">
    <property type="entry name" value="MDMPI_N"/>
    <property type="match status" value="1"/>
</dbReference>
<reference evidence="3 4" key="1">
    <citation type="journal article" date="2016" name="Int. J. Syst. Evol. Microbiol.">
        <title>Nocardioides albidus sp. nov., an actinobacterium isolated from garden soil.</title>
        <authorList>
            <person name="Singh H."/>
            <person name="Du J."/>
            <person name="Trinh H."/>
            <person name="Won K."/>
            <person name="Yang J.E."/>
            <person name="Yin C."/>
            <person name="Kook M."/>
            <person name="Yi T.H."/>
        </authorList>
    </citation>
    <scope>NUCLEOTIDE SEQUENCE [LARGE SCALE GENOMIC DNA]</scope>
    <source>
        <strain evidence="3 4">CCTCC AB 2015297</strain>
    </source>
</reference>
<dbReference type="InterPro" id="IPR034660">
    <property type="entry name" value="DinB/YfiT-like"/>
</dbReference>
<dbReference type="InterPro" id="IPR017517">
    <property type="entry name" value="Maleyloyr_isom"/>
</dbReference>
<dbReference type="Gene3D" id="1.20.120.450">
    <property type="entry name" value="dinb family like domain"/>
    <property type="match status" value="1"/>
</dbReference>
<sequence>MLSCPTDDQLIGHYPSPLDVSVAHVGVRTGVRHGTAPGKSRHTGASLSPGTDSAPVRGRASGHDGRVTSLTHDLTDAVASATDRLLGTVRALSDEDGTAPSLCEGWTRCHVVAHLALNAEALAGVLRGLRDGRPTTMYASAGGRDADIDALATEALSVVRERLATASRSLGEVLGIAAGLGTDIVFERTPGGPRIPAGRIALMRLGEVEIHHADLDAGYSWADWPEATARTMLDDAVGRNDGPGVVLSATEGGRWTLGSRADAVTVAGPAAALAWWSTGRRADAVLSSSTGELPRMEGR</sequence>
<accession>A0A5C4VWM4</accession>
<organism evidence="3 4">
    <name type="scientific">Nocardioides albidus</name>
    <dbReference type="NCBI Taxonomy" id="1517589"/>
    <lineage>
        <taxon>Bacteria</taxon>
        <taxon>Bacillati</taxon>
        <taxon>Actinomycetota</taxon>
        <taxon>Actinomycetes</taxon>
        <taxon>Propionibacteriales</taxon>
        <taxon>Nocardioidaceae</taxon>
        <taxon>Nocardioides</taxon>
    </lineage>
</organism>
<keyword evidence="3" id="KW-0670">Pyruvate</keyword>
<dbReference type="AlphaFoldDB" id="A0A5C4VWM4"/>
<dbReference type="Gene3D" id="3.30.1050.20">
    <property type="match status" value="1"/>
</dbReference>
<comment type="caution">
    <text evidence="3">The sequence shown here is derived from an EMBL/GenBank/DDBJ whole genome shotgun (WGS) entry which is preliminary data.</text>
</comment>
<keyword evidence="4" id="KW-1185">Reference proteome</keyword>
<dbReference type="SUPFAM" id="SSF55718">
    <property type="entry name" value="SCP-like"/>
    <property type="match status" value="1"/>
</dbReference>
<dbReference type="GO" id="GO:0016853">
    <property type="term" value="F:isomerase activity"/>
    <property type="evidence" value="ECO:0007669"/>
    <property type="project" value="UniProtKB-KW"/>
</dbReference>
<dbReference type="Proteomes" id="UP000313231">
    <property type="component" value="Unassembled WGS sequence"/>
</dbReference>
<protein>
    <submittedName>
        <fullName evidence="3">Maleylpyruvate isomerase family mycothiol-dependent enzyme</fullName>
    </submittedName>
</protein>
<dbReference type="SUPFAM" id="SSF109854">
    <property type="entry name" value="DinB/YfiT-like putative metalloenzymes"/>
    <property type="match status" value="1"/>
</dbReference>
<dbReference type="GO" id="GO:0046872">
    <property type="term" value="F:metal ion binding"/>
    <property type="evidence" value="ECO:0007669"/>
    <property type="project" value="InterPro"/>
</dbReference>
<evidence type="ECO:0000259" key="2">
    <source>
        <dbReference type="Pfam" id="PF11716"/>
    </source>
</evidence>
<evidence type="ECO:0000313" key="4">
    <source>
        <dbReference type="Proteomes" id="UP000313231"/>
    </source>
</evidence>
<name>A0A5C4VWM4_9ACTN</name>
<feature type="domain" description="Mycothiol-dependent maleylpyruvate isomerase metal-binding" evidence="2">
    <location>
        <begin position="79"/>
        <end position="215"/>
    </location>
</feature>
<proteinExistence type="predicted"/>
<gene>
    <name evidence="3" type="ORF">FHP29_12080</name>
</gene>
<dbReference type="InterPro" id="IPR024344">
    <property type="entry name" value="MDMPI_metal-binding"/>
</dbReference>
<feature type="region of interest" description="Disordered" evidence="1">
    <location>
        <begin position="31"/>
        <end position="65"/>
    </location>
</feature>
<evidence type="ECO:0000313" key="3">
    <source>
        <dbReference type="EMBL" id="TNM39609.1"/>
    </source>
</evidence>
<dbReference type="NCBIfam" id="TIGR03083">
    <property type="entry name" value="maleylpyruvate isomerase family mycothiol-dependent enzyme"/>
    <property type="match status" value="1"/>
</dbReference>
<dbReference type="InterPro" id="IPR036527">
    <property type="entry name" value="SCP2_sterol-bd_dom_sf"/>
</dbReference>
<evidence type="ECO:0000256" key="1">
    <source>
        <dbReference type="SAM" id="MobiDB-lite"/>
    </source>
</evidence>
<keyword evidence="3" id="KW-0413">Isomerase</keyword>
<dbReference type="EMBL" id="VDMP01000024">
    <property type="protein sequence ID" value="TNM39609.1"/>
    <property type="molecule type" value="Genomic_DNA"/>
</dbReference>